<dbReference type="AlphaFoldDB" id="A0A9P6A8Y6"/>
<gene>
    <name evidence="2" type="ORF">BDN71DRAFT_169308</name>
</gene>
<keyword evidence="1" id="KW-1133">Transmembrane helix</keyword>
<organism evidence="2 3">
    <name type="scientific">Pleurotus eryngii</name>
    <name type="common">Boletus of the steppes</name>
    <dbReference type="NCBI Taxonomy" id="5323"/>
    <lineage>
        <taxon>Eukaryota</taxon>
        <taxon>Fungi</taxon>
        <taxon>Dikarya</taxon>
        <taxon>Basidiomycota</taxon>
        <taxon>Agaricomycotina</taxon>
        <taxon>Agaricomycetes</taxon>
        <taxon>Agaricomycetidae</taxon>
        <taxon>Agaricales</taxon>
        <taxon>Pleurotineae</taxon>
        <taxon>Pleurotaceae</taxon>
        <taxon>Pleurotus</taxon>
    </lineage>
</organism>
<keyword evidence="1" id="KW-0812">Transmembrane</keyword>
<dbReference type="EMBL" id="MU154532">
    <property type="protein sequence ID" value="KAF9499306.1"/>
    <property type="molecule type" value="Genomic_DNA"/>
</dbReference>
<accession>A0A9P6A8Y6</accession>
<dbReference type="Proteomes" id="UP000807025">
    <property type="component" value="Unassembled WGS sequence"/>
</dbReference>
<protein>
    <submittedName>
        <fullName evidence="2">Uncharacterized protein</fullName>
    </submittedName>
</protein>
<evidence type="ECO:0000256" key="1">
    <source>
        <dbReference type="SAM" id="Phobius"/>
    </source>
</evidence>
<keyword evidence="1" id="KW-0472">Membrane</keyword>
<name>A0A9P6A8Y6_PLEER</name>
<proteinExistence type="predicted"/>
<reference evidence="2" key="1">
    <citation type="submission" date="2020-11" db="EMBL/GenBank/DDBJ databases">
        <authorList>
            <consortium name="DOE Joint Genome Institute"/>
            <person name="Ahrendt S."/>
            <person name="Riley R."/>
            <person name="Andreopoulos W."/>
            <person name="Labutti K."/>
            <person name="Pangilinan J."/>
            <person name="Ruiz-Duenas F.J."/>
            <person name="Barrasa J.M."/>
            <person name="Sanchez-Garcia M."/>
            <person name="Camarero S."/>
            <person name="Miyauchi S."/>
            <person name="Serrano A."/>
            <person name="Linde D."/>
            <person name="Babiker R."/>
            <person name="Drula E."/>
            <person name="Ayuso-Fernandez I."/>
            <person name="Pacheco R."/>
            <person name="Padilla G."/>
            <person name="Ferreira P."/>
            <person name="Barriuso J."/>
            <person name="Kellner H."/>
            <person name="Castanera R."/>
            <person name="Alfaro M."/>
            <person name="Ramirez L."/>
            <person name="Pisabarro A.G."/>
            <person name="Kuo A."/>
            <person name="Tritt A."/>
            <person name="Lipzen A."/>
            <person name="He G."/>
            <person name="Yan M."/>
            <person name="Ng V."/>
            <person name="Cullen D."/>
            <person name="Martin F."/>
            <person name="Rosso M.-N."/>
            <person name="Henrissat B."/>
            <person name="Hibbett D."/>
            <person name="Martinez A.T."/>
            <person name="Grigoriev I.V."/>
        </authorList>
    </citation>
    <scope>NUCLEOTIDE SEQUENCE</scope>
    <source>
        <strain evidence="2">ATCC 90797</strain>
    </source>
</reference>
<evidence type="ECO:0000313" key="3">
    <source>
        <dbReference type="Proteomes" id="UP000807025"/>
    </source>
</evidence>
<feature type="transmembrane region" description="Helical" evidence="1">
    <location>
        <begin position="73"/>
        <end position="91"/>
    </location>
</feature>
<evidence type="ECO:0000313" key="2">
    <source>
        <dbReference type="EMBL" id="KAF9499306.1"/>
    </source>
</evidence>
<sequence length="101" mass="11921">MSLLPHCQVSGESHTLKWIINHSGYHRGVSIWRSVFYPFREELRTSPTHLSVPIYQNFPTVGYKQLMPRANAYIYPWFITAYQLFVIAFLVSPSDYLQVRR</sequence>
<keyword evidence="3" id="KW-1185">Reference proteome</keyword>
<comment type="caution">
    <text evidence="2">The sequence shown here is derived from an EMBL/GenBank/DDBJ whole genome shotgun (WGS) entry which is preliminary data.</text>
</comment>